<protein>
    <submittedName>
        <fullName evidence="2">Uncharacterized protein</fullName>
    </submittedName>
</protein>
<dbReference type="AlphaFoldDB" id="A0A3P5XRH8"/>
<dbReference type="EMBL" id="UXAW01000118">
    <property type="protein sequence ID" value="VDC33491.1"/>
    <property type="molecule type" value="Genomic_DNA"/>
</dbReference>
<gene>
    <name evidence="2" type="ORF">XINFAN_03883</name>
</gene>
<name>A0A3P5XRH8_9RHOB</name>
<accession>A0A3P5XRH8</accession>
<dbReference type="InterPro" id="IPR013833">
    <property type="entry name" value="Cyt_c_oxidase_su3_a-hlx"/>
</dbReference>
<evidence type="ECO:0000313" key="3">
    <source>
        <dbReference type="Proteomes" id="UP000277498"/>
    </source>
</evidence>
<dbReference type="GO" id="GO:0016020">
    <property type="term" value="C:membrane"/>
    <property type="evidence" value="ECO:0007669"/>
    <property type="project" value="InterPro"/>
</dbReference>
<evidence type="ECO:0000313" key="2">
    <source>
        <dbReference type="EMBL" id="VDC33491.1"/>
    </source>
</evidence>
<proteinExistence type="predicted"/>
<dbReference type="InterPro" id="IPR035973">
    <property type="entry name" value="Cyt_c_oxidase_su3-like_sf"/>
</dbReference>
<keyword evidence="3" id="KW-1185">Reference proteome</keyword>
<keyword evidence="1" id="KW-0812">Transmembrane</keyword>
<keyword evidence="1" id="KW-1133">Transmembrane helix</keyword>
<evidence type="ECO:0000256" key="1">
    <source>
        <dbReference type="SAM" id="Phobius"/>
    </source>
</evidence>
<dbReference type="SUPFAM" id="SSF81452">
    <property type="entry name" value="Cytochrome c oxidase subunit III-like"/>
    <property type="match status" value="1"/>
</dbReference>
<dbReference type="GO" id="GO:0022904">
    <property type="term" value="P:respiratory electron transport chain"/>
    <property type="evidence" value="ECO:0007669"/>
    <property type="project" value="InterPro"/>
</dbReference>
<organism evidence="2 3">
    <name type="scientific">Pseudogemmobacter humi</name>
    <dbReference type="NCBI Taxonomy" id="2483812"/>
    <lineage>
        <taxon>Bacteria</taxon>
        <taxon>Pseudomonadati</taxon>
        <taxon>Pseudomonadota</taxon>
        <taxon>Alphaproteobacteria</taxon>
        <taxon>Rhodobacterales</taxon>
        <taxon>Paracoccaceae</taxon>
        <taxon>Pseudogemmobacter</taxon>
    </lineage>
</organism>
<reference evidence="2 3" key="1">
    <citation type="submission" date="2018-11" db="EMBL/GenBank/DDBJ databases">
        <authorList>
            <person name="Criscuolo A."/>
        </authorList>
    </citation>
    <scope>NUCLEOTIDE SEQUENCE [LARGE SCALE GENOMIC DNA]</scope>
    <source>
        <strain evidence="2">ACIP111625</strain>
    </source>
</reference>
<dbReference type="Proteomes" id="UP000277498">
    <property type="component" value="Unassembled WGS sequence"/>
</dbReference>
<feature type="transmembrane region" description="Helical" evidence="1">
    <location>
        <begin position="64"/>
        <end position="86"/>
    </location>
</feature>
<sequence>MLGGPRASGLDPTAHAYPAIVWTLSGWAMLHLVVGVMMQGYAFARSGAGKMTPGHDADLWNVTLYWHFAAFQAVTTTLVLGGFPLLL</sequence>
<dbReference type="Gene3D" id="1.20.120.80">
    <property type="entry name" value="Cytochrome c oxidase, subunit III, four-helix bundle"/>
    <property type="match status" value="1"/>
</dbReference>
<keyword evidence="1" id="KW-0472">Membrane</keyword>
<feature type="transmembrane region" description="Helical" evidence="1">
    <location>
        <begin position="20"/>
        <end position="43"/>
    </location>
</feature>
<dbReference type="GO" id="GO:0004129">
    <property type="term" value="F:cytochrome-c oxidase activity"/>
    <property type="evidence" value="ECO:0007669"/>
    <property type="project" value="InterPro"/>
</dbReference>